<proteinExistence type="predicted"/>
<dbReference type="Proteomes" id="UP001165960">
    <property type="component" value="Unassembled WGS sequence"/>
</dbReference>
<reference evidence="1" key="1">
    <citation type="submission" date="2022-04" db="EMBL/GenBank/DDBJ databases">
        <title>Genome of the entomopathogenic fungus Entomophthora muscae.</title>
        <authorList>
            <person name="Elya C."/>
            <person name="Lovett B.R."/>
            <person name="Lee E."/>
            <person name="Macias A.M."/>
            <person name="Hajek A.E."/>
            <person name="De Bivort B.L."/>
            <person name="Kasson M.T."/>
            <person name="De Fine Licht H.H."/>
            <person name="Stajich J.E."/>
        </authorList>
    </citation>
    <scope>NUCLEOTIDE SEQUENCE</scope>
    <source>
        <strain evidence="1">Berkeley</strain>
    </source>
</reference>
<evidence type="ECO:0000313" key="2">
    <source>
        <dbReference type="Proteomes" id="UP001165960"/>
    </source>
</evidence>
<sequence length="110" mass="12032">MSSNEKILVLIGNLSNTPIKVKKNQLLDHLQLEENSSLADVIPFEEFGEFKLPCNSPVALLNTCVATEFPEFPVNVTYNAQGVLNESPLDVSNGMNQSDGNVELRSLSPN</sequence>
<name>A0ACC2U599_9FUNG</name>
<gene>
    <name evidence="1" type="ORF">DSO57_1009195</name>
</gene>
<protein>
    <submittedName>
        <fullName evidence="1">Uncharacterized protein</fullName>
    </submittedName>
</protein>
<evidence type="ECO:0000313" key="1">
    <source>
        <dbReference type="EMBL" id="KAJ9081974.1"/>
    </source>
</evidence>
<organism evidence="1 2">
    <name type="scientific">Entomophthora muscae</name>
    <dbReference type="NCBI Taxonomy" id="34485"/>
    <lineage>
        <taxon>Eukaryota</taxon>
        <taxon>Fungi</taxon>
        <taxon>Fungi incertae sedis</taxon>
        <taxon>Zoopagomycota</taxon>
        <taxon>Entomophthoromycotina</taxon>
        <taxon>Entomophthoromycetes</taxon>
        <taxon>Entomophthorales</taxon>
        <taxon>Entomophthoraceae</taxon>
        <taxon>Entomophthora</taxon>
    </lineage>
</organism>
<accession>A0ACC2U599</accession>
<keyword evidence="2" id="KW-1185">Reference proteome</keyword>
<dbReference type="EMBL" id="QTSX02001449">
    <property type="protein sequence ID" value="KAJ9081974.1"/>
    <property type="molecule type" value="Genomic_DNA"/>
</dbReference>
<comment type="caution">
    <text evidence="1">The sequence shown here is derived from an EMBL/GenBank/DDBJ whole genome shotgun (WGS) entry which is preliminary data.</text>
</comment>